<sequence length="64" mass="7316">MNRAAKRRPTTTPPARAETPTVQLEIAAMWLHEATMRLTELKHMDLSMDLTRVGHDCEAMARRV</sequence>
<dbReference type="EMBL" id="QFBC01000028">
    <property type="protein sequence ID" value="PWE52305.1"/>
    <property type="molecule type" value="Genomic_DNA"/>
</dbReference>
<evidence type="ECO:0000313" key="2">
    <source>
        <dbReference type="Proteomes" id="UP000245252"/>
    </source>
</evidence>
<dbReference type="AlphaFoldDB" id="A0A2U2DG53"/>
<proteinExistence type="predicted"/>
<dbReference type="OrthoDB" id="9935584at2"/>
<gene>
    <name evidence="1" type="ORF">DEM27_31695</name>
</gene>
<name>A0A2U2DG53_9HYPH</name>
<comment type="caution">
    <text evidence="1">The sequence shown here is derived from an EMBL/GenBank/DDBJ whole genome shotgun (WGS) entry which is preliminary data.</text>
</comment>
<protein>
    <submittedName>
        <fullName evidence="1">Uncharacterized protein</fullName>
    </submittedName>
</protein>
<keyword evidence="2" id="KW-1185">Reference proteome</keyword>
<dbReference type="RefSeq" id="WP_109462228.1">
    <property type="nucleotide sequence ID" value="NZ_QFBC01000028.1"/>
</dbReference>
<organism evidence="1 2">
    <name type="scientific">Metarhizobium album</name>
    <dbReference type="NCBI Taxonomy" id="2182425"/>
    <lineage>
        <taxon>Bacteria</taxon>
        <taxon>Pseudomonadati</taxon>
        <taxon>Pseudomonadota</taxon>
        <taxon>Alphaproteobacteria</taxon>
        <taxon>Hyphomicrobiales</taxon>
        <taxon>Rhizobiaceae</taxon>
        <taxon>Metarhizobium</taxon>
    </lineage>
</organism>
<accession>A0A2U2DG53</accession>
<dbReference type="Proteomes" id="UP000245252">
    <property type="component" value="Unassembled WGS sequence"/>
</dbReference>
<evidence type="ECO:0000313" key="1">
    <source>
        <dbReference type="EMBL" id="PWE52305.1"/>
    </source>
</evidence>
<reference evidence="1 2" key="1">
    <citation type="submission" date="2018-05" db="EMBL/GenBank/DDBJ databases">
        <title>The draft genome of strain NS-104.</title>
        <authorList>
            <person name="Hang P."/>
            <person name="Jiang J."/>
        </authorList>
    </citation>
    <scope>NUCLEOTIDE SEQUENCE [LARGE SCALE GENOMIC DNA]</scope>
    <source>
        <strain evidence="1 2">NS-104</strain>
    </source>
</reference>